<accession>A0A517YH44</accession>
<dbReference type="InterPro" id="IPR010093">
    <property type="entry name" value="SinI_DNA-bd"/>
</dbReference>
<dbReference type="Proteomes" id="UP000315017">
    <property type="component" value="Chromosome"/>
</dbReference>
<name>A0A517YH44_9BACT</name>
<evidence type="ECO:0000313" key="3">
    <source>
        <dbReference type="Proteomes" id="UP000315017"/>
    </source>
</evidence>
<evidence type="ECO:0000259" key="1">
    <source>
        <dbReference type="Pfam" id="PF12728"/>
    </source>
</evidence>
<dbReference type="Gene3D" id="1.10.238.160">
    <property type="match status" value="1"/>
</dbReference>
<gene>
    <name evidence="2" type="ORF">ETAA8_46530</name>
</gene>
<dbReference type="EMBL" id="CP036274">
    <property type="protein sequence ID" value="QDU29539.1"/>
    <property type="molecule type" value="Genomic_DNA"/>
</dbReference>
<dbReference type="Pfam" id="PF12728">
    <property type="entry name" value="HTH_17"/>
    <property type="match status" value="1"/>
</dbReference>
<organism evidence="2 3">
    <name type="scientific">Anatilimnocola aggregata</name>
    <dbReference type="NCBI Taxonomy" id="2528021"/>
    <lineage>
        <taxon>Bacteria</taxon>
        <taxon>Pseudomonadati</taxon>
        <taxon>Planctomycetota</taxon>
        <taxon>Planctomycetia</taxon>
        <taxon>Pirellulales</taxon>
        <taxon>Pirellulaceae</taxon>
        <taxon>Anatilimnocola</taxon>
    </lineage>
</organism>
<dbReference type="InterPro" id="IPR041657">
    <property type="entry name" value="HTH_17"/>
</dbReference>
<sequence>MKPINVQITVTLDEDILTDLIRRAVISATGIDPQREARLRASQHANFGGQKPPEDKGLLIDLREAAKLLGLSQRTIWGMAKNGRMPKPIKIGRAARWSHEELRAWVNAGGPSLSDWKWPK</sequence>
<protein>
    <submittedName>
        <fullName evidence="2">Helix-turn-helix domain protein</fullName>
    </submittedName>
</protein>
<dbReference type="RefSeq" id="WP_145093494.1">
    <property type="nucleotide sequence ID" value="NZ_CP036274.1"/>
</dbReference>
<dbReference type="NCBIfam" id="TIGR01764">
    <property type="entry name" value="excise"/>
    <property type="match status" value="1"/>
</dbReference>
<reference evidence="2 3" key="1">
    <citation type="submission" date="2019-02" db="EMBL/GenBank/DDBJ databases">
        <title>Deep-cultivation of Planctomycetes and their phenomic and genomic characterization uncovers novel biology.</title>
        <authorList>
            <person name="Wiegand S."/>
            <person name="Jogler M."/>
            <person name="Boedeker C."/>
            <person name="Pinto D."/>
            <person name="Vollmers J."/>
            <person name="Rivas-Marin E."/>
            <person name="Kohn T."/>
            <person name="Peeters S.H."/>
            <person name="Heuer A."/>
            <person name="Rast P."/>
            <person name="Oberbeckmann S."/>
            <person name="Bunk B."/>
            <person name="Jeske O."/>
            <person name="Meyerdierks A."/>
            <person name="Storesund J.E."/>
            <person name="Kallscheuer N."/>
            <person name="Luecker S."/>
            <person name="Lage O.M."/>
            <person name="Pohl T."/>
            <person name="Merkel B.J."/>
            <person name="Hornburger P."/>
            <person name="Mueller R.-W."/>
            <person name="Bruemmer F."/>
            <person name="Labrenz M."/>
            <person name="Spormann A.M."/>
            <person name="Op den Camp H."/>
            <person name="Overmann J."/>
            <person name="Amann R."/>
            <person name="Jetten M.S.M."/>
            <person name="Mascher T."/>
            <person name="Medema M.H."/>
            <person name="Devos D.P."/>
            <person name="Kaster A.-K."/>
            <person name="Ovreas L."/>
            <person name="Rohde M."/>
            <person name="Galperin M.Y."/>
            <person name="Jogler C."/>
        </authorList>
    </citation>
    <scope>NUCLEOTIDE SEQUENCE [LARGE SCALE GENOMIC DNA]</scope>
    <source>
        <strain evidence="2 3">ETA_A8</strain>
    </source>
</reference>
<keyword evidence="3" id="KW-1185">Reference proteome</keyword>
<feature type="domain" description="Helix-turn-helix" evidence="1">
    <location>
        <begin position="61"/>
        <end position="108"/>
    </location>
</feature>
<dbReference type="OrthoDB" id="291753at2"/>
<dbReference type="GO" id="GO:0003677">
    <property type="term" value="F:DNA binding"/>
    <property type="evidence" value="ECO:0007669"/>
    <property type="project" value="InterPro"/>
</dbReference>
<proteinExistence type="predicted"/>
<dbReference type="AlphaFoldDB" id="A0A517YH44"/>
<dbReference type="InterPro" id="IPR009061">
    <property type="entry name" value="DNA-bd_dom_put_sf"/>
</dbReference>
<dbReference type="KEGG" id="aagg:ETAA8_46530"/>
<evidence type="ECO:0000313" key="2">
    <source>
        <dbReference type="EMBL" id="QDU29539.1"/>
    </source>
</evidence>
<dbReference type="SUPFAM" id="SSF46955">
    <property type="entry name" value="Putative DNA-binding domain"/>
    <property type="match status" value="1"/>
</dbReference>